<dbReference type="GO" id="GO:0046755">
    <property type="term" value="P:viral budding"/>
    <property type="evidence" value="ECO:0007669"/>
    <property type="project" value="TreeGrafter"/>
</dbReference>
<reference evidence="10" key="1">
    <citation type="submission" date="2021-02" db="EMBL/GenBank/DDBJ databases">
        <authorList>
            <person name="Nowell W R."/>
        </authorList>
    </citation>
    <scope>NUCLEOTIDE SEQUENCE</scope>
</reference>
<dbReference type="EMBL" id="CAJNOM010000602">
    <property type="protein sequence ID" value="CAF1518064.1"/>
    <property type="molecule type" value="Genomic_DNA"/>
</dbReference>
<feature type="domain" description="MABP" evidence="9">
    <location>
        <begin position="5"/>
        <end position="157"/>
    </location>
</feature>
<evidence type="ECO:0000259" key="9">
    <source>
        <dbReference type="PROSITE" id="PS51498"/>
    </source>
</evidence>
<dbReference type="Proteomes" id="UP000663832">
    <property type="component" value="Unassembled WGS sequence"/>
</dbReference>
<dbReference type="PANTHER" id="PTHR31547:SF1">
    <property type="entry name" value="MULTIVESICULAR BODY SUBUNIT 12B"/>
    <property type="match status" value="1"/>
</dbReference>
<dbReference type="Gene3D" id="2.100.10.50">
    <property type="match status" value="1"/>
</dbReference>
<dbReference type="Pfam" id="PF10240">
    <property type="entry name" value="DUF2464"/>
    <property type="match status" value="1"/>
</dbReference>
<feature type="domain" description="UMA" evidence="8">
    <location>
        <begin position="216"/>
        <end position="270"/>
    </location>
</feature>
<evidence type="ECO:0008006" key="12">
    <source>
        <dbReference type="Google" id="ProtNLM"/>
    </source>
</evidence>
<organism evidence="10 11">
    <name type="scientific">Adineta steineri</name>
    <dbReference type="NCBI Taxonomy" id="433720"/>
    <lineage>
        <taxon>Eukaryota</taxon>
        <taxon>Metazoa</taxon>
        <taxon>Spiralia</taxon>
        <taxon>Gnathifera</taxon>
        <taxon>Rotifera</taxon>
        <taxon>Eurotatoria</taxon>
        <taxon>Bdelloidea</taxon>
        <taxon>Adinetida</taxon>
        <taxon>Adinetidae</taxon>
        <taxon>Adineta</taxon>
    </lineage>
</organism>
<keyword evidence="11" id="KW-1185">Reference proteome</keyword>
<evidence type="ECO:0000256" key="2">
    <source>
        <dbReference type="ARBA" id="ARBA00010432"/>
    </source>
</evidence>
<dbReference type="PROSITE" id="PS51497">
    <property type="entry name" value="UMA"/>
    <property type="match status" value="1"/>
</dbReference>
<dbReference type="InterPro" id="IPR023340">
    <property type="entry name" value="UMA"/>
</dbReference>
<comment type="subcellular location">
    <subcellularLocation>
        <location evidence="1">Late endosome membrane</location>
        <topology evidence="1">Peripheral membrane protein</topology>
    </subcellularLocation>
</comment>
<keyword evidence="6" id="KW-0472">Membrane</keyword>
<evidence type="ECO:0000256" key="3">
    <source>
        <dbReference type="ARBA" id="ARBA00022448"/>
    </source>
</evidence>
<keyword evidence="4" id="KW-0967">Endosome</keyword>
<evidence type="ECO:0000313" key="11">
    <source>
        <dbReference type="Proteomes" id="UP000663832"/>
    </source>
</evidence>
<evidence type="ECO:0000256" key="4">
    <source>
        <dbReference type="ARBA" id="ARBA00022753"/>
    </source>
</evidence>
<dbReference type="PROSITE" id="PS51498">
    <property type="entry name" value="MABP"/>
    <property type="match status" value="1"/>
</dbReference>
<dbReference type="GO" id="GO:0042058">
    <property type="term" value="P:regulation of epidermal growth factor receptor signaling pathway"/>
    <property type="evidence" value="ECO:0007669"/>
    <property type="project" value="TreeGrafter"/>
</dbReference>
<comment type="similarity">
    <text evidence="2">Belongs to the MVB12 family.</text>
</comment>
<evidence type="ECO:0000256" key="7">
    <source>
        <dbReference type="SAM" id="MobiDB-lite"/>
    </source>
</evidence>
<name>A0A815UIE0_9BILA</name>
<gene>
    <name evidence="10" type="ORF">QVE165_LOCUS44582</name>
</gene>
<evidence type="ECO:0000256" key="6">
    <source>
        <dbReference type="ARBA" id="ARBA00023136"/>
    </source>
</evidence>
<accession>A0A815UIE0</accession>
<comment type="caution">
    <text evidence="10">The sequence shown here is derived from an EMBL/GenBank/DDBJ whole genome shotgun (WGS) entry which is preliminary data.</text>
</comment>
<keyword evidence="3" id="KW-0813">Transport</keyword>
<dbReference type="GO" id="GO:0019075">
    <property type="term" value="P:virus maturation"/>
    <property type="evidence" value="ECO:0007669"/>
    <property type="project" value="TreeGrafter"/>
</dbReference>
<dbReference type="GO" id="GO:0031902">
    <property type="term" value="C:late endosome membrane"/>
    <property type="evidence" value="ECO:0007669"/>
    <property type="project" value="UniProtKB-SubCell"/>
</dbReference>
<proteinExistence type="inferred from homology"/>
<dbReference type="InterPro" id="IPR023341">
    <property type="entry name" value="MABP"/>
</dbReference>
<keyword evidence="5" id="KW-0653">Protein transport</keyword>
<dbReference type="PANTHER" id="PTHR31547">
    <property type="entry name" value="MULTIVESICULAR BODY SUBUNIT 12B"/>
    <property type="match status" value="1"/>
</dbReference>
<dbReference type="AlphaFoldDB" id="A0A815UIE0"/>
<dbReference type="GO" id="GO:0000813">
    <property type="term" value="C:ESCRT I complex"/>
    <property type="evidence" value="ECO:0007669"/>
    <property type="project" value="InterPro"/>
</dbReference>
<protein>
    <recommendedName>
        <fullName evidence="12">Protein FAM125A</fullName>
    </recommendedName>
</protein>
<dbReference type="GO" id="GO:0015031">
    <property type="term" value="P:protein transport"/>
    <property type="evidence" value="ECO:0007669"/>
    <property type="project" value="UniProtKB-KW"/>
</dbReference>
<dbReference type="InterPro" id="IPR018798">
    <property type="entry name" value="MVB12A/B"/>
</dbReference>
<evidence type="ECO:0000256" key="5">
    <source>
        <dbReference type="ARBA" id="ARBA00022927"/>
    </source>
</evidence>
<feature type="compositionally biased region" description="Low complexity" evidence="7">
    <location>
        <begin position="182"/>
        <end position="196"/>
    </location>
</feature>
<dbReference type="InterPro" id="IPR040297">
    <property type="entry name" value="MVB12B"/>
</dbReference>
<evidence type="ECO:0000256" key="1">
    <source>
        <dbReference type="ARBA" id="ARBA00004633"/>
    </source>
</evidence>
<sequence>MNETQLPITGICLVSKPNNVPTGYHCIRKAFDDTNRDADLMADSILERKDRFLCITRAWPLTDVRTLAGDCARVLEDIKLINERDNVPPNYTTLAYTSDTREKGTVKKLICVKMVDRQPGMKCICDIVFLYRSKRPPQFYTLIGDINGLQMCVKEGTVPALRPPPAVPYPQSNLYPNPMADPSYSTSQQQQQTPYPVSDYSNTNTLTKKSDEKEILDCIPFAINPKYLAGMNNKQRNENDLSGLDSFHILSAYEIDQSFNYDFNVERASL</sequence>
<dbReference type="OrthoDB" id="6021306at2759"/>
<feature type="region of interest" description="Disordered" evidence="7">
    <location>
        <begin position="162"/>
        <end position="204"/>
    </location>
</feature>
<evidence type="ECO:0000259" key="8">
    <source>
        <dbReference type="PROSITE" id="PS51497"/>
    </source>
</evidence>
<evidence type="ECO:0000313" key="10">
    <source>
        <dbReference type="EMBL" id="CAF1518064.1"/>
    </source>
</evidence>